<proteinExistence type="inferred from homology"/>
<keyword evidence="2" id="KW-0328">Glycosyltransferase</keyword>
<dbReference type="SUPFAM" id="SSF53756">
    <property type="entry name" value="UDP-Glycosyltransferase/glycogen phosphorylase"/>
    <property type="match status" value="1"/>
</dbReference>
<organism evidence="7 8">
    <name type="scientific">Sinosporangium album</name>
    <dbReference type="NCBI Taxonomy" id="504805"/>
    <lineage>
        <taxon>Bacteria</taxon>
        <taxon>Bacillati</taxon>
        <taxon>Actinomycetota</taxon>
        <taxon>Actinomycetes</taxon>
        <taxon>Streptosporangiales</taxon>
        <taxon>Streptosporangiaceae</taxon>
        <taxon>Sinosporangium</taxon>
    </lineage>
</organism>
<dbReference type="FunFam" id="3.40.50.2000:FF:000072">
    <property type="entry name" value="Glycosyl transferase"/>
    <property type="match status" value="1"/>
</dbReference>
<dbReference type="InterPro" id="IPR010610">
    <property type="entry name" value="EryCIII-like_C"/>
</dbReference>
<dbReference type="Proteomes" id="UP000198923">
    <property type="component" value="Unassembled WGS sequence"/>
</dbReference>
<dbReference type="PANTHER" id="PTHR48050:SF13">
    <property type="entry name" value="STEROL 3-BETA-GLUCOSYLTRANSFERASE UGT80A2"/>
    <property type="match status" value="1"/>
</dbReference>
<dbReference type="STRING" id="504805.SAMN05421505_12762"/>
<dbReference type="GO" id="GO:0008194">
    <property type="term" value="F:UDP-glycosyltransferase activity"/>
    <property type="evidence" value="ECO:0007669"/>
    <property type="project" value="InterPro"/>
</dbReference>
<gene>
    <name evidence="7" type="ORF">SAMN05421505_12762</name>
</gene>
<protein>
    <submittedName>
        <fullName evidence="7">Glycosyltransferase, activator-dependent family</fullName>
    </submittedName>
</protein>
<dbReference type="InterPro" id="IPR030953">
    <property type="entry name" value="Glycosyl_450act"/>
</dbReference>
<keyword evidence="8" id="KW-1185">Reference proteome</keyword>
<sequence length="415" mass="44847">MRVLFATQAETTHFLGMVPLAWALRAAGHEVQVASQPRLMDVVAGAGLTGVPVGRDHDFWRVMRARVGFDPLADRVPPFDREPELLTWEYVRDGHRGLVPWWWRSVNDPMTGDLVAYCRAWRPDLVVWEPTTFAGAIAAQAVGAAHARFLWGVDVIGRMRGHYLRLMAERPPGEREDVLADWLGAQAARYGGRFSEELALGERTVDHMPPSLRLTGVPGPEPVPLRFVPYNGRAVVPAWLREPARRPRVCVCLGTSSAEQTGKYVLPVDDVLAALAGLDAEVVAAVPGGLPPRSVPPNARVAGFVPLHALLPTCSVMIGHGGAGTSMTALAYGVPQLVVPRPTFDEPVLAARMAERGAALVLPEAEATPDALRDRVVRLLDDPGPRSAAAGLRGEILAMPHPREALANILASLVH</sequence>
<name>A0A1G8GIU1_9ACTN</name>
<dbReference type="NCBIfam" id="TIGR04516">
    <property type="entry name" value="glycosyl_450act"/>
    <property type="match status" value="1"/>
</dbReference>
<dbReference type="InterPro" id="IPR002213">
    <property type="entry name" value="UDP_glucos_trans"/>
</dbReference>
<evidence type="ECO:0000313" key="7">
    <source>
        <dbReference type="EMBL" id="SDH94217.1"/>
    </source>
</evidence>
<evidence type="ECO:0000256" key="3">
    <source>
        <dbReference type="ARBA" id="ARBA00022679"/>
    </source>
</evidence>
<feature type="domain" description="Erythromycin biosynthesis protein CIII-like C-terminal" evidence="5">
    <location>
        <begin position="271"/>
        <end position="408"/>
    </location>
</feature>
<evidence type="ECO:0000256" key="1">
    <source>
        <dbReference type="ARBA" id="ARBA00006962"/>
    </source>
</evidence>
<dbReference type="CDD" id="cd03784">
    <property type="entry name" value="GT1_Gtf-like"/>
    <property type="match status" value="1"/>
</dbReference>
<keyword evidence="3 7" id="KW-0808">Transferase</keyword>
<keyword evidence="4" id="KW-0045">Antibiotic biosynthesis</keyword>
<feature type="domain" description="Erythromycin biosynthesis protein CIII-like N-terminal" evidence="6">
    <location>
        <begin position="22"/>
        <end position="254"/>
    </location>
</feature>
<dbReference type="AlphaFoldDB" id="A0A1G8GIU1"/>
<dbReference type="InterPro" id="IPR050426">
    <property type="entry name" value="Glycosyltransferase_28"/>
</dbReference>
<dbReference type="Gene3D" id="3.40.50.2000">
    <property type="entry name" value="Glycogen Phosphorylase B"/>
    <property type="match status" value="2"/>
</dbReference>
<dbReference type="Pfam" id="PF21036">
    <property type="entry name" value="EryCIII-like_N"/>
    <property type="match status" value="1"/>
</dbReference>
<dbReference type="PANTHER" id="PTHR48050">
    <property type="entry name" value="STEROL 3-BETA-GLUCOSYLTRANSFERASE"/>
    <property type="match status" value="1"/>
</dbReference>
<dbReference type="OrthoDB" id="5488434at2"/>
<reference evidence="7 8" key="1">
    <citation type="submission" date="2016-10" db="EMBL/GenBank/DDBJ databases">
        <authorList>
            <person name="de Groot N.N."/>
        </authorList>
    </citation>
    <scope>NUCLEOTIDE SEQUENCE [LARGE SCALE GENOMIC DNA]</scope>
    <source>
        <strain evidence="7 8">CPCC 201354</strain>
    </source>
</reference>
<dbReference type="Pfam" id="PF06722">
    <property type="entry name" value="EryCIII-like_C"/>
    <property type="match status" value="1"/>
</dbReference>
<evidence type="ECO:0000259" key="6">
    <source>
        <dbReference type="Pfam" id="PF21036"/>
    </source>
</evidence>
<evidence type="ECO:0000256" key="4">
    <source>
        <dbReference type="ARBA" id="ARBA00023194"/>
    </source>
</evidence>
<dbReference type="RefSeq" id="WP_093173452.1">
    <property type="nucleotide sequence ID" value="NZ_FNCN01000027.1"/>
</dbReference>
<dbReference type="EMBL" id="FNCN01000027">
    <property type="protein sequence ID" value="SDH94217.1"/>
    <property type="molecule type" value="Genomic_DNA"/>
</dbReference>
<evidence type="ECO:0000313" key="8">
    <source>
        <dbReference type="Proteomes" id="UP000198923"/>
    </source>
</evidence>
<comment type="similarity">
    <text evidence="1">Belongs to the glycosyltransferase 28 family.</text>
</comment>
<dbReference type="GO" id="GO:0017000">
    <property type="term" value="P:antibiotic biosynthetic process"/>
    <property type="evidence" value="ECO:0007669"/>
    <property type="project" value="UniProtKB-KW"/>
</dbReference>
<evidence type="ECO:0000256" key="2">
    <source>
        <dbReference type="ARBA" id="ARBA00022676"/>
    </source>
</evidence>
<dbReference type="InterPro" id="IPR048284">
    <property type="entry name" value="EryCIII-like_N"/>
</dbReference>
<evidence type="ECO:0000259" key="5">
    <source>
        <dbReference type="Pfam" id="PF06722"/>
    </source>
</evidence>
<dbReference type="GO" id="GO:0016758">
    <property type="term" value="F:hexosyltransferase activity"/>
    <property type="evidence" value="ECO:0007669"/>
    <property type="project" value="UniProtKB-ARBA"/>
</dbReference>
<accession>A0A1G8GIU1</accession>